<accession>A0AAV2NUB8</accession>
<dbReference type="AlphaFoldDB" id="A0AAV2NUB8"/>
<protein>
    <submittedName>
        <fullName evidence="2">Uncharacterized protein</fullName>
    </submittedName>
</protein>
<feature type="chain" id="PRO_5043999386" evidence="1">
    <location>
        <begin position="27"/>
        <end position="97"/>
    </location>
</feature>
<organism evidence="2 3">
    <name type="scientific">Lasius platythorax</name>
    <dbReference type="NCBI Taxonomy" id="488582"/>
    <lineage>
        <taxon>Eukaryota</taxon>
        <taxon>Metazoa</taxon>
        <taxon>Ecdysozoa</taxon>
        <taxon>Arthropoda</taxon>
        <taxon>Hexapoda</taxon>
        <taxon>Insecta</taxon>
        <taxon>Pterygota</taxon>
        <taxon>Neoptera</taxon>
        <taxon>Endopterygota</taxon>
        <taxon>Hymenoptera</taxon>
        <taxon>Apocrita</taxon>
        <taxon>Aculeata</taxon>
        <taxon>Formicoidea</taxon>
        <taxon>Formicidae</taxon>
        <taxon>Formicinae</taxon>
        <taxon>Lasius</taxon>
        <taxon>Lasius</taxon>
    </lineage>
</organism>
<dbReference type="Proteomes" id="UP001497644">
    <property type="component" value="Chromosome 5"/>
</dbReference>
<evidence type="ECO:0000313" key="2">
    <source>
        <dbReference type="EMBL" id="CAL1683822.1"/>
    </source>
</evidence>
<evidence type="ECO:0000313" key="3">
    <source>
        <dbReference type="Proteomes" id="UP001497644"/>
    </source>
</evidence>
<gene>
    <name evidence="2" type="ORF">LPLAT_LOCUS9580</name>
</gene>
<name>A0AAV2NUB8_9HYME</name>
<evidence type="ECO:0000256" key="1">
    <source>
        <dbReference type="SAM" id="SignalP"/>
    </source>
</evidence>
<keyword evidence="3" id="KW-1185">Reference proteome</keyword>
<dbReference type="EMBL" id="OZ034828">
    <property type="protein sequence ID" value="CAL1683822.1"/>
    <property type="molecule type" value="Genomic_DNA"/>
</dbReference>
<keyword evidence="1" id="KW-0732">Signal</keyword>
<reference evidence="2" key="1">
    <citation type="submission" date="2024-04" db="EMBL/GenBank/DDBJ databases">
        <authorList>
            <consortium name="Molecular Ecology Group"/>
        </authorList>
    </citation>
    <scope>NUCLEOTIDE SEQUENCE</scope>
</reference>
<sequence length="97" mass="11138">MMAGATQFSWIFTATVLLVLTVGVKCKRKFDGDFEFAEEDDTRIIKIGDKKHWIHDPNNELCRPLNCKKKELCLLEDMFTAVCVSKKELHKSGTIFN</sequence>
<feature type="signal peptide" evidence="1">
    <location>
        <begin position="1"/>
        <end position="26"/>
    </location>
</feature>
<proteinExistence type="predicted"/>